<gene>
    <name evidence="1" type="ORF">MRB53_001495</name>
</gene>
<sequence length="561" mass="62262">MASQNVTGFVIITLPPEDNPSKGKTITAFAISDPPSNTPSSVQEQQQYEEEQVHQQLQHTQSPSSESLHLNTTTSSFNTIFSRPIRVLGLLGASLLVILLWQSLLSETHLELTQNNPDESNQEATSFLFDLYPKWSTGYPSDVDVKLGKFVRRFHSGIDRIKRRRKSSASINSTAVAPVGGNVYPDGLYYVSVNVGNPPRPYFLDMDTGSDLTWIQCDAPCTSCAKGPHPFYKPTKAKIVAMEDSLCSEVQKNQKRGYCESCEQCDYEIEYADHSSSMGVLARDKIVLKFANGTWVPSSFVFGCAYDQQGQLLTSPAKVDGVLGLSNAKVSLPSQLASQGVISNVLGHCISSRVKGGGYMFLGDAYIPRWGMTWVPMLNSPMNFYRTEAIKLSYGGQQLSLGRPSNNVGQVVFDSGSSYTYFTKEAYAGLISSLEHVPLERQIQEAFDQTLSVCWRANLPVRSVKDVKKFFKPLTFHFGRRWWIRSTTLLIPPEGYLIISNEGNVCLGILDGSEVHDGSINIIGDISMRGQLIVYDNVNQKIGWIESDCMKPWSSKSFSFF</sequence>
<name>A0ACC2MRT3_PERAE</name>
<evidence type="ECO:0000313" key="2">
    <source>
        <dbReference type="Proteomes" id="UP001234297"/>
    </source>
</evidence>
<accession>A0ACC2MRT3</accession>
<comment type="caution">
    <text evidence="1">The sequence shown here is derived from an EMBL/GenBank/DDBJ whole genome shotgun (WGS) entry which is preliminary data.</text>
</comment>
<organism evidence="1 2">
    <name type="scientific">Persea americana</name>
    <name type="common">Avocado</name>
    <dbReference type="NCBI Taxonomy" id="3435"/>
    <lineage>
        <taxon>Eukaryota</taxon>
        <taxon>Viridiplantae</taxon>
        <taxon>Streptophyta</taxon>
        <taxon>Embryophyta</taxon>
        <taxon>Tracheophyta</taxon>
        <taxon>Spermatophyta</taxon>
        <taxon>Magnoliopsida</taxon>
        <taxon>Magnoliidae</taxon>
        <taxon>Laurales</taxon>
        <taxon>Lauraceae</taxon>
        <taxon>Persea</taxon>
    </lineage>
</organism>
<reference evidence="1 2" key="1">
    <citation type="journal article" date="2022" name="Hortic Res">
        <title>A haplotype resolved chromosomal level avocado genome allows analysis of novel avocado genes.</title>
        <authorList>
            <person name="Nath O."/>
            <person name="Fletcher S.J."/>
            <person name="Hayward A."/>
            <person name="Shaw L.M."/>
            <person name="Masouleh A.K."/>
            <person name="Furtado A."/>
            <person name="Henry R.J."/>
            <person name="Mitter N."/>
        </authorList>
    </citation>
    <scope>NUCLEOTIDE SEQUENCE [LARGE SCALE GENOMIC DNA]</scope>
    <source>
        <strain evidence="2">cv. Hass</strain>
    </source>
</reference>
<dbReference type="Proteomes" id="UP001234297">
    <property type="component" value="Chromosome 1"/>
</dbReference>
<protein>
    <submittedName>
        <fullName evidence="1">Uncharacterized protein</fullName>
    </submittedName>
</protein>
<proteinExistence type="predicted"/>
<evidence type="ECO:0000313" key="1">
    <source>
        <dbReference type="EMBL" id="KAJ8648472.1"/>
    </source>
</evidence>
<keyword evidence="2" id="KW-1185">Reference proteome</keyword>
<dbReference type="EMBL" id="CM056809">
    <property type="protein sequence ID" value="KAJ8648472.1"/>
    <property type="molecule type" value="Genomic_DNA"/>
</dbReference>